<evidence type="ECO:0000256" key="3">
    <source>
        <dbReference type="ARBA" id="ARBA00022989"/>
    </source>
</evidence>
<evidence type="ECO:0000256" key="2">
    <source>
        <dbReference type="ARBA" id="ARBA00022692"/>
    </source>
</evidence>
<organism evidence="7 8">
    <name type="scientific">Euroglyphus maynei</name>
    <name type="common">Mayne's house dust mite</name>
    <dbReference type="NCBI Taxonomy" id="6958"/>
    <lineage>
        <taxon>Eukaryota</taxon>
        <taxon>Metazoa</taxon>
        <taxon>Ecdysozoa</taxon>
        <taxon>Arthropoda</taxon>
        <taxon>Chelicerata</taxon>
        <taxon>Arachnida</taxon>
        <taxon>Acari</taxon>
        <taxon>Acariformes</taxon>
        <taxon>Sarcoptiformes</taxon>
        <taxon>Astigmata</taxon>
        <taxon>Psoroptidia</taxon>
        <taxon>Analgoidea</taxon>
        <taxon>Pyroglyphidae</taxon>
        <taxon>Pyroglyphinae</taxon>
        <taxon>Euroglyphus</taxon>
    </lineage>
</organism>
<feature type="transmembrane region" description="Helical" evidence="5">
    <location>
        <begin position="132"/>
        <end position="155"/>
    </location>
</feature>
<accession>A0A1Y3B9I4</accession>
<dbReference type="GO" id="GO:0016020">
    <property type="term" value="C:membrane"/>
    <property type="evidence" value="ECO:0007669"/>
    <property type="project" value="UniProtKB-SubCell"/>
</dbReference>
<comment type="subcellular location">
    <subcellularLocation>
        <location evidence="1">Membrane</location>
        <topology evidence="1">Multi-pass membrane protein</topology>
    </subcellularLocation>
</comment>
<feature type="transmembrane region" description="Helical" evidence="5">
    <location>
        <begin position="108"/>
        <end position="126"/>
    </location>
</feature>
<keyword evidence="3 5" id="KW-1133">Transmembrane helix</keyword>
<dbReference type="InterPro" id="IPR036259">
    <property type="entry name" value="MFS_trans_sf"/>
</dbReference>
<dbReference type="GO" id="GO:0022857">
    <property type="term" value="F:transmembrane transporter activity"/>
    <property type="evidence" value="ECO:0007669"/>
    <property type="project" value="InterPro"/>
</dbReference>
<evidence type="ECO:0000313" key="7">
    <source>
        <dbReference type="EMBL" id="OTF75905.1"/>
    </source>
</evidence>
<proteinExistence type="predicted"/>
<dbReference type="InterPro" id="IPR020846">
    <property type="entry name" value="MFS_dom"/>
</dbReference>
<reference evidence="7 8" key="1">
    <citation type="submission" date="2017-03" db="EMBL/GenBank/DDBJ databases">
        <title>Genome Survey of Euroglyphus maynei.</title>
        <authorList>
            <person name="Arlian L.G."/>
            <person name="Morgan M.S."/>
            <person name="Rider S.D."/>
        </authorList>
    </citation>
    <scope>NUCLEOTIDE SEQUENCE [LARGE SCALE GENOMIC DNA]</scope>
    <source>
        <strain evidence="7">Arlian Lab</strain>
        <tissue evidence="7">Whole body</tissue>
    </source>
</reference>
<dbReference type="PROSITE" id="PS00217">
    <property type="entry name" value="SUGAR_TRANSPORT_2"/>
    <property type="match status" value="1"/>
</dbReference>
<evidence type="ECO:0000313" key="8">
    <source>
        <dbReference type="Proteomes" id="UP000194236"/>
    </source>
</evidence>
<protein>
    <recommendedName>
        <fullName evidence="6">Major facilitator superfamily (MFS) profile domain-containing protein</fullName>
    </recommendedName>
</protein>
<dbReference type="Proteomes" id="UP000194236">
    <property type="component" value="Unassembled WGS sequence"/>
</dbReference>
<evidence type="ECO:0000259" key="6">
    <source>
        <dbReference type="PROSITE" id="PS50850"/>
    </source>
</evidence>
<dbReference type="InterPro" id="IPR005828">
    <property type="entry name" value="MFS_sugar_transport-like"/>
</dbReference>
<keyword evidence="4 5" id="KW-0472">Membrane</keyword>
<name>A0A1Y3B9I4_EURMA</name>
<dbReference type="OrthoDB" id="4142200at2759"/>
<dbReference type="InterPro" id="IPR005829">
    <property type="entry name" value="Sugar_transporter_CS"/>
</dbReference>
<keyword evidence="2 5" id="KW-0812">Transmembrane</keyword>
<comment type="caution">
    <text evidence="7">The sequence shown here is derived from an EMBL/GenBank/DDBJ whole genome shotgun (WGS) entry which is preliminary data.</text>
</comment>
<keyword evidence="8" id="KW-1185">Reference proteome</keyword>
<dbReference type="PANTHER" id="PTHR48021:SF1">
    <property type="entry name" value="GH07001P-RELATED"/>
    <property type="match status" value="1"/>
</dbReference>
<dbReference type="Pfam" id="PF00083">
    <property type="entry name" value="Sugar_tr"/>
    <property type="match status" value="1"/>
</dbReference>
<dbReference type="PROSITE" id="PS50850">
    <property type="entry name" value="MFS"/>
    <property type="match status" value="1"/>
</dbReference>
<sequence length="280" mass="31534">MATVDSNAENIIVDDNKSNKFKPSWLVYMAACCAQLSSLSFGMTMGWTSIANEELDGNFTTTNANDHWKSPIQPNELEKQLIASIWTLGSILGGFCCGYLIDRFGRRKILIILGIPFGMAWLMIGLARSSSIIIIGRVLNGVGVGVSMATVPRYLAEISTPKIRGYIGMTIGYFAGSGMFLINILNIFEFHWNHLGFWATIPTTLMMITMFFMPESPVWCVNFIQDKNDAQRQTEHNLRRLRTIDSDIQQEIDDIIEMKQKSDKTNTNQLVNDSIIRSIR</sequence>
<dbReference type="InterPro" id="IPR050549">
    <property type="entry name" value="MFS_Trehalose_Transporter"/>
</dbReference>
<feature type="transmembrane region" description="Helical" evidence="5">
    <location>
        <begin position="194"/>
        <end position="213"/>
    </location>
</feature>
<dbReference type="AlphaFoldDB" id="A0A1Y3B9I4"/>
<dbReference type="PANTHER" id="PTHR48021">
    <property type="match status" value="1"/>
</dbReference>
<dbReference type="SUPFAM" id="SSF103473">
    <property type="entry name" value="MFS general substrate transporter"/>
    <property type="match status" value="1"/>
</dbReference>
<evidence type="ECO:0000256" key="5">
    <source>
        <dbReference type="SAM" id="Phobius"/>
    </source>
</evidence>
<evidence type="ECO:0000256" key="1">
    <source>
        <dbReference type="ARBA" id="ARBA00004141"/>
    </source>
</evidence>
<feature type="non-terminal residue" evidence="7">
    <location>
        <position position="280"/>
    </location>
</feature>
<evidence type="ECO:0000256" key="4">
    <source>
        <dbReference type="ARBA" id="ARBA00023136"/>
    </source>
</evidence>
<feature type="transmembrane region" description="Helical" evidence="5">
    <location>
        <begin position="167"/>
        <end position="188"/>
    </location>
</feature>
<feature type="transmembrane region" description="Helical" evidence="5">
    <location>
        <begin position="81"/>
        <end position="101"/>
    </location>
</feature>
<dbReference type="EMBL" id="MUJZ01039812">
    <property type="protein sequence ID" value="OTF75905.1"/>
    <property type="molecule type" value="Genomic_DNA"/>
</dbReference>
<dbReference type="Gene3D" id="1.20.1250.20">
    <property type="entry name" value="MFS general substrate transporter like domains"/>
    <property type="match status" value="1"/>
</dbReference>
<gene>
    <name evidence="7" type="ORF">BLA29_008423</name>
</gene>
<feature type="transmembrane region" description="Helical" evidence="5">
    <location>
        <begin position="25"/>
        <end position="47"/>
    </location>
</feature>
<feature type="domain" description="Major facilitator superfamily (MFS) profile" evidence="6">
    <location>
        <begin position="26"/>
        <end position="280"/>
    </location>
</feature>